<protein>
    <submittedName>
        <fullName evidence="1">Uncharacterized protein</fullName>
    </submittedName>
</protein>
<name>A0A0E9TXZ7_ANGAN</name>
<accession>A0A0E9TXZ7</accession>
<reference evidence="1" key="2">
    <citation type="journal article" date="2015" name="Fish Shellfish Immunol.">
        <title>Early steps in the European eel (Anguilla anguilla)-Vibrio vulnificus interaction in the gills: Role of the RtxA13 toxin.</title>
        <authorList>
            <person name="Callol A."/>
            <person name="Pajuelo D."/>
            <person name="Ebbesson L."/>
            <person name="Teles M."/>
            <person name="MacKenzie S."/>
            <person name="Amaro C."/>
        </authorList>
    </citation>
    <scope>NUCLEOTIDE SEQUENCE</scope>
</reference>
<dbReference type="EMBL" id="GBXM01050023">
    <property type="protein sequence ID" value="JAH58554.1"/>
    <property type="molecule type" value="Transcribed_RNA"/>
</dbReference>
<reference evidence="1" key="1">
    <citation type="submission" date="2014-11" db="EMBL/GenBank/DDBJ databases">
        <authorList>
            <person name="Amaro Gonzalez C."/>
        </authorList>
    </citation>
    <scope>NUCLEOTIDE SEQUENCE</scope>
</reference>
<organism evidence="1">
    <name type="scientific">Anguilla anguilla</name>
    <name type="common">European freshwater eel</name>
    <name type="synonym">Muraena anguilla</name>
    <dbReference type="NCBI Taxonomy" id="7936"/>
    <lineage>
        <taxon>Eukaryota</taxon>
        <taxon>Metazoa</taxon>
        <taxon>Chordata</taxon>
        <taxon>Craniata</taxon>
        <taxon>Vertebrata</taxon>
        <taxon>Euteleostomi</taxon>
        <taxon>Actinopterygii</taxon>
        <taxon>Neopterygii</taxon>
        <taxon>Teleostei</taxon>
        <taxon>Anguilliformes</taxon>
        <taxon>Anguillidae</taxon>
        <taxon>Anguilla</taxon>
    </lineage>
</organism>
<evidence type="ECO:0000313" key="1">
    <source>
        <dbReference type="EMBL" id="JAH58554.1"/>
    </source>
</evidence>
<proteinExistence type="predicted"/>
<sequence>MFVIRPREQKALTV</sequence>